<organism evidence="3 4">
    <name type="scientific">Candidatus Woesebacteria bacterium RIFCSPHIGHO2_01_FULL_41_10</name>
    <dbReference type="NCBI Taxonomy" id="1802500"/>
    <lineage>
        <taxon>Bacteria</taxon>
        <taxon>Candidatus Woeseibacteriota</taxon>
    </lineage>
</organism>
<reference evidence="3 4" key="1">
    <citation type="journal article" date="2016" name="Nat. Commun.">
        <title>Thousands of microbial genomes shed light on interconnected biogeochemical processes in an aquifer system.</title>
        <authorList>
            <person name="Anantharaman K."/>
            <person name="Brown C.T."/>
            <person name="Hug L.A."/>
            <person name="Sharon I."/>
            <person name="Castelle C.J."/>
            <person name="Probst A.J."/>
            <person name="Thomas B.C."/>
            <person name="Singh A."/>
            <person name="Wilkins M.J."/>
            <person name="Karaoz U."/>
            <person name="Brodie E.L."/>
            <person name="Williams K.H."/>
            <person name="Hubbard S.S."/>
            <person name="Banfield J.F."/>
        </authorList>
    </citation>
    <scope>NUCLEOTIDE SEQUENCE [LARGE SCALE GENOMIC DNA]</scope>
</reference>
<dbReference type="InterPro" id="IPR011146">
    <property type="entry name" value="HIT-like"/>
</dbReference>
<protein>
    <recommendedName>
        <fullName evidence="2">HIT domain-containing protein</fullName>
    </recommendedName>
</protein>
<dbReference type="AlphaFoldDB" id="A0A1F7YLP3"/>
<dbReference type="Proteomes" id="UP000177263">
    <property type="component" value="Unassembled WGS sequence"/>
</dbReference>
<evidence type="ECO:0000313" key="3">
    <source>
        <dbReference type="EMBL" id="OGM28187.1"/>
    </source>
</evidence>
<dbReference type="SUPFAM" id="SSF54197">
    <property type="entry name" value="HIT-like"/>
    <property type="match status" value="1"/>
</dbReference>
<proteinExistence type="predicted"/>
<dbReference type="GO" id="GO:0003824">
    <property type="term" value="F:catalytic activity"/>
    <property type="evidence" value="ECO:0007669"/>
    <property type="project" value="InterPro"/>
</dbReference>
<dbReference type="PROSITE" id="PS51084">
    <property type="entry name" value="HIT_2"/>
    <property type="match status" value="1"/>
</dbReference>
<accession>A0A1F7YLP3</accession>
<dbReference type="EMBL" id="MGGM01000033">
    <property type="protein sequence ID" value="OGM28187.1"/>
    <property type="molecule type" value="Genomic_DNA"/>
</dbReference>
<evidence type="ECO:0000256" key="1">
    <source>
        <dbReference type="PROSITE-ProRule" id="PRU00464"/>
    </source>
</evidence>
<dbReference type="Gene3D" id="3.30.428.10">
    <property type="entry name" value="HIT-like"/>
    <property type="match status" value="1"/>
</dbReference>
<dbReference type="Pfam" id="PF01230">
    <property type="entry name" value="HIT"/>
    <property type="match status" value="1"/>
</dbReference>
<dbReference type="InterPro" id="IPR036265">
    <property type="entry name" value="HIT-like_sf"/>
</dbReference>
<comment type="caution">
    <text evidence="1">Lacks conserved residue(s) required for the propagation of feature annotation.</text>
</comment>
<sequence>MTNIDSKHIYSGKYFNVLTLDRPHITRADGGHLVIVPKREIEDRTELTQEEAQELMKLSIAFGKAMKIALNKRGIDIERINYQENGNWVPKMHLHLYGRARLAKTQKFGEALHFPKPETGFYDNNVPLDEKDINEIKKEAEKLL</sequence>
<feature type="domain" description="HIT" evidence="2">
    <location>
        <begin position="31"/>
        <end position="108"/>
    </location>
</feature>
<name>A0A1F7YLP3_9BACT</name>
<gene>
    <name evidence="3" type="ORF">A2801_04105</name>
</gene>
<evidence type="ECO:0000313" key="4">
    <source>
        <dbReference type="Proteomes" id="UP000177263"/>
    </source>
</evidence>
<evidence type="ECO:0000259" key="2">
    <source>
        <dbReference type="PROSITE" id="PS51084"/>
    </source>
</evidence>
<comment type="caution">
    <text evidence="3">The sequence shown here is derived from an EMBL/GenBank/DDBJ whole genome shotgun (WGS) entry which is preliminary data.</text>
</comment>